<dbReference type="OrthoDB" id="1699974at2759"/>
<keyword evidence="1" id="KW-1133">Transmembrane helix</keyword>
<dbReference type="InParanoid" id="A0A2K2CJ17"/>
<dbReference type="Gramene" id="PNT62023">
    <property type="protein sequence ID" value="PNT62023"/>
    <property type="gene ID" value="BRADI_5g24235v3"/>
</dbReference>
<reference evidence="2 3" key="1">
    <citation type="journal article" date="2010" name="Nature">
        <title>Genome sequencing and analysis of the model grass Brachypodium distachyon.</title>
        <authorList>
            <consortium name="International Brachypodium Initiative"/>
        </authorList>
    </citation>
    <scope>NUCLEOTIDE SEQUENCE [LARGE SCALE GENOMIC DNA]</scope>
    <source>
        <strain evidence="2 3">Bd21</strain>
    </source>
</reference>
<keyword evidence="1" id="KW-0812">Transmembrane</keyword>
<reference evidence="2" key="2">
    <citation type="submission" date="2017-06" db="EMBL/GenBank/DDBJ databases">
        <title>WGS assembly of Brachypodium distachyon.</title>
        <authorList>
            <consortium name="The International Brachypodium Initiative"/>
            <person name="Lucas S."/>
            <person name="Harmon-Smith M."/>
            <person name="Lail K."/>
            <person name="Tice H."/>
            <person name="Grimwood J."/>
            <person name="Bruce D."/>
            <person name="Barry K."/>
            <person name="Shu S."/>
            <person name="Lindquist E."/>
            <person name="Wang M."/>
            <person name="Pitluck S."/>
            <person name="Vogel J.P."/>
            <person name="Garvin D.F."/>
            <person name="Mockler T.C."/>
            <person name="Schmutz J."/>
            <person name="Rokhsar D."/>
            <person name="Bevan M.W."/>
        </authorList>
    </citation>
    <scope>NUCLEOTIDE SEQUENCE</scope>
    <source>
        <strain evidence="2">Bd21</strain>
    </source>
</reference>
<accession>A0A2K2CJ17</accession>
<dbReference type="Proteomes" id="UP000008810">
    <property type="component" value="Chromosome 5"/>
</dbReference>
<evidence type="ECO:0000313" key="2">
    <source>
        <dbReference type="EMBL" id="PNT62023.1"/>
    </source>
</evidence>
<name>A0A2K2CJ17_BRADI</name>
<evidence type="ECO:0000313" key="3">
    <source>
        <dbReference type="EnsemblPlants" id="PNT62023"/>
    </source>
</evidence>
<feature type="transmembrane region" description="Helical" evidence="1">
    <location>
        <begin position="20"/>
        <end position="39"/>
    </location>
</feature>
<evidence type="ECO:0000313" key="4">
    <source>
        <dbReference type="Proteomes" id="UP000008810"/>
    </source>
</evidence>
<evidence type="ECO:0000256" key="1">
    <source>
        <dbReference type="SAM" id="Phobius"/>
    </source>
</evidence>
<dbReference type="FunCoup" id="A0A2K2CJ17">
    <property type="interactions" value="1"/>
</dbReference>
<dbReference type="AlphaFoldDB" id="A0A2K2CJ17"/>
<dbReference type="EnsemblPlants" id="PNT62023">
    <property type="protein sequence ID" value="PNT62023"/>
    <property type="gene ID" value="BRADI_5g24235v3"/>
</dbReference>
<sequence>MARLPLNARSRRRNLRIRLMMSSLVMMYYYVWLMFFVAYRRRCLKIERRIRNRSLRAQRLFEMIHESDKAVLKLHSLLLEKPEPIPEDSDDPK</sequence>
<reference evidence="3" key="3">
    <citation type="submission" date="2018-08" db="UniProtKB">
        <authorList>
            <consortium name="EnsemblPlants"/>
        </authorList>
    </citation>
    <scope>IDENTIFICATION</scope>
    <source>
        <strain evidence="3">cv. Bd21</strain>
    </source>
</reference>
<proteinExistence type="predicted"/>
<dbReference type="EMBL" id="CM000884">
    <property type="protein sequence ID" value="PNT62023.1"/>
    <property type="molecule type" value="Genomic_DNA"/>
</dbReference>
<gene>
    <name evidence="2" type="ORF">BRADI_5g24235v3</name>
</gene>
<protein>
    <submittedName>
        <fullName evidence="2 3">Uncharacterized protein</fullName>
    </submittedName>
</protein>
<organism evidence="2">
    <name type="scientific">Brachypodium distachyon</name>
    <name type="common">Purple false brome</name>
    <name type="synonym">Trachynia distachya</name>
    <dbReference type="NCBI Taxonomy" id="15368"/>
    <lineage>
        <taxon>Eukaryota</taxon>
        <taxon>Viridiplantae</taxon>
        <taxon>Streptophyta</taxon>
        <taxon>Embryophyta</taxon>
        <taxon>Tracheophyta</taxon>
        <taxon>Spermatophyta</taxon>
        <taxon>Magnoliopsida</taxon>
        <taxon>Liliopsida</taxon>
        <taxon>Poales</taxon>
        <taxon>Poaceae</taxon>
        <taxon>BOP clade</taxon>
        <taxon>Pooideae</taxon>
        <taxon>Stipodae</taxon>
        <taxon>Brachypodieae</taxon>
        <taxon>Brachypodium</taxon>
    </lineage>
</organism>
<keyword evidence="1" id="KW-0472">Membrane</keyword>
<keyword evidence="4" id="KW-1185">Reference proteome</keyword>